<dbReference type="PANTHER" id="PTHR12243">
    <property type="entry name" value="MADF DOMAIN TRANSCRIPTION FACTOR"/>
    <property type="match status" value="1"/>
</dbReference>
<dbReference type="Pfam" id="PF10545">
    <property type="entry name" value="MADF_DNA_bdg"/>
    <property type="match status" value="1"/>
</dbReference>
<dbReference type="PROSITE" id="PS51029">
    <property type="entry name" value="MADF"/>
    <property type="match status" value="1"/>
</dbReference>
<gene>
    <name evidence="3" type="ORF">OBRU01_18476</name>
</gene>
<keyword evidence="4" id="KW-1185">Reference proteome</keyword>
<evidence type="ECO:0000256" key="1">
    <source>
        <dbReference type="SAM" id="MobiDB-lite"/>
    </source>
</evidence>
<proteinExistence type="predicted"/>
<evidence type="ECO:0000313" key="3">
    <source>
        <dbReference type="EMBL" id="KOB68326.1"/>
    </source>
</evidence>
<dbReference type="STRING" id="104452.A0A0L7KZ31"/>
<dbReference type="GO" id="GO:0005634">
    <property type="term" value="C:nucleus"/>
    <property type="evidence" value="ECO:0007669"/>
    <property type="project" value="TreeGrafter"/>
</dbReference>
<comment type="caution">
    <text evidence="3">The sequence shown here is derived from an EMBL/GenBank/DDBJ whole genome shotgun (WGS) entry which is preliminary data.</text>
</comment>
<evidence type="ECO:0000259" key="2">
    <source>
        <dbReference type="PROSITE" id="PS51029"/>
    </source>
</evidence>
<dbReference type="InterPro" id="IPR006578">
    <property type="entry name" value="MADF-dom"/>
</dbReference>
<dbReference type="PANTHER" id="PTHR12243:SF67">
    <property type="entry name" value="COREPRESSOR OF PANGOLIN, ISOFORM A-RELATED"/>
    <property type="match status" value="1"/>
</dbReference>
<feature type="region of interest" description="Disordered" evidence="1">
    <location>
        <begin position="91"/>
        <end position="130"/>
    </location>
</feature>
<dbReference type="SMART" id="SM00595">
    <property type="entry name" value="MADF"/>
    <property type="match status" value="1"/>
</dbReference>
<dbReference type="AlphaFoldDB" id="A0A0L7KZ31"/>
<dbReference type="EMBL" id="JTDY01004290">
    <property type="protein sequence ID" value="KOB68326.1"/>
    <property type="molecule type" value="Genomic_DNA"/>
</dbReference>
<dbReference type="Proteomes" id="UP000037510">
    <property type="component" value="Unassembled WGS sequence"/>
</dbReference>
<name>A0A0L7KZ31_OPEBR</name>
<protein>
    <submittedName>
        <fullName evidence="3">Putative Transcription factor Adf-1</fullName>
    </submittedName>
</protein>
<evidence type="ECO:0000313" key="4">
    <source>
        <dbReference type="Proteomes" id="UP000037510"/>
    </source>
</evidence>
<feature type="domain" description="MADF" evidence="2">
    <location>
        <begin position="3"/>
        <end position="85"/>
    </location>
</feature>
<dbReference type="InterPro" id="IPR039353">
    <property type="entry name" value="TF_Adf1"/>
</dbReference>
<dbReference type="GO" id="GO:0006357">
    <property type="term" value="P:regulation of transcription by RNA polymerase II"/>
    <property type="evidence" value="ECO:0007669"/>
    <property type="project" value="TreeGrafter"/>
</dbReference>
<dbReference type="GO" id="GO:0005667">
    <property type="term" value="C:transcription regulator complex"/>
    <property type="evidence" value="ECO:0007669"/>
    <property type="project" value="TreeGrafter"/>
</dbReference>
<organism evidence="3 4">
    <name type="scientific">Operophtera brumata</name>
    <name type="common">Winter moth</name>
    <name type="synonym">Phalaena brumata</name>
    <dbReference type="NCBI Taxonomy" id="104452"/>
    <lineage>
        <taxon>Eukaryota</taxon>
        <taxon>Metazoa</taxon>
        <taxon>Ecdysozoa</taxon>
        <taxon>Arthropoda</taxon>
        <taxon>Hexapoda</taxon>
        <taxon>Insecta</taxon>
        <taxon>Pterygota</taxon>
        <taxon>Neoptera</taxon>
        <taxon>Endopterygota</taxon>
        <taxon>Lepidoptera</taxon>
        <taxon>Glossata</taxon>
        <taxon>Ditrysia</taxon>
        <taxon>Geometroidea</taxon>
        <taxon>Geometridae</taxon>
        <taxon>Larentiinae</taxon>
        <taxon>Operophtera</taxon>
    </lineage>
</organism>
<reference evidence="3 4" key="1">
    <citation type="journal article" date="2015" name="Genome Biol. Evol.">
        <title>The genome of winter moth (Operophtera brumata) provides a genomic perspective on sexual dimorphism and phenology.</title>
        <authorList>
            <person name="Derks M.F."/>
            <person name="Smit S."/>
            <person name="Salis L."/>
            <person name="Schijlen E."/>
            <person name="Bossers A."/>
            <person name="Mateman C."/>
            <person name="Pijl A.S."/>
            <person name="de Ridder D."/>
            <person name="Groenen M.A."/>
            <person name="Visser M.E."/>
            <person name="Megens H.J."/>
        </authorList>
    </citation>
    <scope>NUCLEOTIDE SEQUENCE [LARGE SCALE GENOMIC DNA]</scope>
    <source>
        <strain evidence="3">WM2013NL</strain>
        <tissue evidence="3">Head and thorax</tissue>
    </source>
</reference>
<accession>A0A0L7KZ31</accession>
<sequence>MDHFIETVRKYPCLWNTTAIEYRDQELKDAAWAEVMKETDLSSDSYRDALKRHNEMLAKEPSSHTKKNYPWKYMEAMHFLQPYMSNRKKPVEALPAPRNGHGGTESSETESEPEGAAPAPPVKRRRRRSVERLGMIDRKLDYLCQQRAKRPSGAAAAPDPLDIFFNSMCQSTKRFPFQTQIGIKRRLFEAVMEAEEVLLAEQQSYASLWAADGARASSSASSEPDLKPS</sequence>